<feature type="transmembrane region" description="Helical" evidence="11">
    <location>
        <begin position="169"/>
        <end position="191"/>
    </location>
</feature>
<comment type="subcellular location">
    <subcellularLocation>
        <location evidence="2">Cell inner membrane</location>
        <topology evidence="2">Multi-pass membrane protein</topology>
    </subcellularLocation>
</comment>
<evidence type="ECO:0000256" key="11">
    <source>
        <dbReference type="SAM" id="Phobius"/>
    </source>
</evidence>
<evidence type="ECO:0000259" key="12">
    <source>
        <dbReference type="Pfam" id="PF01292"/>
    </source>
</evidence>
<feature type="transmembrane region" description="Helical" evidence="11">
    <location>
        <begin position="97"/>
        <end position="117"/>
    </location>
</feature>
<comment type="cofactor">
    <cofactor evidence="1">
        <name>heme</name>
        <dbReference type="ChEBI" id="CHEBI:30413"/>
    </cofactor>
</comment>
<dbReference type="EMBL" id="CP056159">
    <property type="protein sequence ID" value="QLV03064.1"/>
    <property type="molecule type" value="Genomic_DNA"/>
</dbReference>
<evidence type="ECO:0000313" key="13">
    <source>
        <dbReference type="EMBL" id="QLV03064.1"/>
    </source>
</evidence>
<dbReference type="Pfam" id="PF01292">
    <property type="entry name" value="Ni_hydr_CYTB"/>
    <property type="match status" value="1"/>
</dbReference>
<protein>
    <submittedName>
        <fullName evidence="13">Thiosulfate reductase cytochrome B subunit</fullName>
    </submittedName>
</protein>
<comment type="similarity">
    <text evidence="10">Belongs to the PhsC family.</text>
</comment>
<name>A0A7H9KB09_9ESCH</name>
<keyword evidence="4" id="KW-0997">Cell inner membrane</keyword>
<evidence type="ECO:0000256" key="3">
    <source>
        <dbReference type="ARBA" id="ARBA00022475"/>
    </source>
</evidence>
<feature type="transmembrane region" description="Helical" evidence="11">
    <location>
        <begin position="71"/>
        <end position="91"/>
    </location>
</feature>
<dbReference type="InterPro" id="IPR051542">
    <property type="entry name" value="Hydrogenase_cytochrome"/>
</dbReference>
<dbReference type="FunFam" id="1.20.950.20:FF:000004">
    <property type="entry name" value="Thiosulfate reductase cytochrome B subunit"/>
    <property type="match status" value="1"/>
</dbReference>
<gene>
    <name evidence="13" type="ORF">HV284_19410</name>
</gene>
<feature type="domain" description="Cytochrome b561 bacterial/Ni-hydrogenase" evidence="12">
    <location>
        <begin position="59"/>
        <end position="239"/>
    </location>
</feature>
<keyword evidence="5 11" id="KW-0812">Transmembrane</keyword>
<keyword evidence="9 11" id="KW-0472">Membrane</keyword>
<dbReference type="GO" id="GO:0005886">
    <property type="term" value="C:plasma membrane"/>
    <property type="evidence" value="ECO:0007669"/>
    <property type="project" value="UniProtKB-SubCell"/>
</dbReference>
<evidence type="ECO:0000256" key="10">
    <source>
        <dbReference type="ARBA" id="ARBA00060808"/>
    </source>
</evidence>
<evidence type="ECO:0000256" key="5">
    <source>
        <dbReference type="ARBA" id="ARBA00022692"/>
    </source>
</evidence>
<evidence type="ECO:0000256" key="1">
    <source>
        <dbReference type="ARBA" id="ARBA00001971"/>
    </source>
</evidence>
<organism evidence="13 14">
    <name type="scientific">Escherichia marmotae</name>
    <dbReference type="NCBI Taxonomy" id="1499973"/>
    <lineage>
        <taxon>Bacteria</taxon>
        <taxon>Pseudomonadati</taxon>
        <taxon>Pseudomonadota</taxon>
        <taxon>Gammaproteobacteria</taxon>
        <taxon>Enterobacterales</taxon>
        <taxon>Enterobacteriaceae</taxon>
        <taxon>Escherichia</taxon>
    </lineage>
</organism>
<keyword evidence="3" id="KW-1003">Cell membrane</keyword>
<feature type="transmembrane region" description="Helical" evidence="11">
    <location>
        <begin position="203"/>
        <end position="226"/>
    </location>
</feature>
<feature type="transmembrane region" description="Helical" evidence="11">
    <location>
        <begin position="18"/>
        <end position="40"/>
    </location>
</feature>
<keyword evidence="6" id="KW-0479">Metal-binding</keyword>
<evidence type="ECO:0000256" key="8">
    <source>
        <dbReference type="ARBA" id="ARBA00023004"/>
    </source>
</evidence>
<dbReference type="GO" id="GO:0022904">
    <property type="term" value="P:respiratory electron transport chain"/>
    <property type="evidence" value="ECO:0007669"/>
    <property type="project" value="InterPro"/>
</dbReference>
<evidence type="ECO:0000256" key="6">
    <source>
        <dbReference type="ARBA" id="ARBA00022723"/>
    </source>
</evidence>
<dbReference type="PANTHER" id="PTHR30485">
    <property type="entry name" value="NI/FE-HYDROGENASE 1 B-TYPE CYTOCHROME SUBUNIT"/>
    <property type="match status" value="1"/>
</dbReference>
<accession>A0A7H9KB09</accession>
<evidence type="ECO:0000256" key="9">
    <source>
        <dbReference type="ARBA" id="ARBA00023136"/>
    </source>
</evidence>
<dbReference type="InterPro" id="IPR011577">
    <property type="entry name" value="Cyt_b561_bac/Ni-Hgenase"/>
</dbReference>
<reference evidence="13 14" key="1">
    <citation type="submission" date="2020-06" db="EMBL/GenBank/DDBJ databases">
        <title>REHAB project genomes.</title>
        <authorList>
            <person name="Shaw L.P."/>
        </authorList>
    </citation>
    <scope>NUCLEOTIDE SEQUENCE [LARGE SCALE GENOMIC DNA]</scope>
    <source>
        <strain evidence="13 14">RHBSTW-00814</strain>
    </source>
</reference>
<dbReference type="PANTHER" id="PTHR30485:SF1">
    <property type="entry name" value="CYTOCHROME YDHU-RELATED"/>
    <property type="match status" value="1"/>
</dbReference>
<dbReference type="InterPro" id="IPR016174">
    <property type="entry name" value="Di-haem_cyt_TM"/>
</dbReference>
<keyword evidence="8" id="KW-0408">Iron</keyword>
<keyword evidence="7 11" id="KW-1133">Transmembrane helix</keyword>
<proteinExistence type="inferred from homology"/>
<sequence length="258" mass="29155">MNTTWGAELYYTPDYWPLWLMIAGLVVVLMIAGLIIHALLRRILAPKNLAGEEQCDYLYSLAIRCWHWGNALLFVLLLVSGLCGHFSLGPVALMVQLHTWCGFALVVFWLGFVAINATTGNGRHYRVQPKGLVERCWRQTRFYLYGIMKGEPHPFTATQENKFNPLQQLAYLAIMYLLLPLLIITGLLALYPQMVGTAPDILVLHMALAVVGLLFICAHIYLCTLGDTPGQIFRSMIDGYHRYCHHSVQTNSSKDRSV</sequence>
<dbReference type="Gene3D" id="1.20.950.20">
    <property type="entry name" value="Transmembrane di-heme cytochromes, Chain C"/>
    <property type="match status" value="1"/>
</dbReference>
<dbReference type="GO" id="GO:0009055">
    <property type="term" value="F:electron transfer activity"/>
    <property type="evidence" value="ECO:0007669"/>
    <property type="project" value="InterPro"/>
</dbReference>
<dbReference type="GO" id="GO:0020037">
    <property type="term" value="F:heme binding"/>
    <property type="evidence" value="ECO:0007669"/>
    <property type="project" value="TreeGrafter"/>
</dbReference>
<evidence type="ECO:0000313" key="14">
    <source>
        <dbReference type="Proteomes" id="UP000512115"/>
    </source>
</evidence>
<dbReference type="GO" id="GO:0046872">
    <property type="term" value="F:metal ion binding"/>
    <property type="evidence" value="ECO:0007669"/>
    <property type="project" value="UniProtKB-KW"/>
</dbReference>
<evidence type="ECO:0000256" key="7">
    <source>
        <dbReference type="ARBA" id="ARBA00022989"/>
    </source>
</evidence>
<dbReference type="SUPFAM" id="SSF81342">
    <property type="entry name" value="Transmembrane di-heme cytochromes"/>
    <property type="match status" value="1"/>
</dbReference>
<dbReference type="Proteomes" id="UP000512115">
    <property type="component" value="Chromosome"/>
</dbReference>
<evidence type="ECO:0000256" key="2">
    <source>
        <dbReference type="ARBA" id="ARBA00004429"/>
    </source>
</evidence>
<dbReference type="AlphaFoldDB" id="A0A7H9KB09"/>
<dbReference type="RefSeq" id="WP_181474383.1">
    <property type="nucleotide sequence ID" value="NZ_CP056159.1"/>
</dbReference>
<dbReference type="NCBIfam" id="NF011582">
    <property type="entry name" value="PRK15006.1"/>
    <property type="match status" value="1"/>
</dbReference>
<evidence type="ECO:0000256" key="4">
    <source>
        <dbReference type="ARBA" id="ARBA00022519"/>
    </source>
</evidence>